<evidence type="ECO:0000313" key="2">
    <source>
        <dbReference type="EMBL" id="SVB92863.1"/>
    </source>
</evidence>
<name>A0A382I1W2_9ZZZZ</name>
<dbReference type="AlphaFoldDB" id="A0A382I1W2"/>
<dbReference type="EMBL" id="UINC01064316">
    <property type="protein sequence ID" value="SVB92863.1"/>
    <property type="molecule type" value="Genomic_DNA"/>
</dbReference>
<evidence type="ECO:0000256" key="1">
    <source>
        <dbReference type="SAM" id="MobiDB-lite"/>
    </source>
</evidence>
<feature type="non-terminal residue" evidence="2">
    <location>
        <position position="1"/>
    </location>
</feature>
<organism evidence="2">
    <name type="scientific">marine metagenome</name>
    <dbReference type="NCBI Taxonomy" id="408172"/>
    <lineage>
        <taxon>unclassified sequences</taxon>
        <taxon>metagenomes</taxon>
        <taxon>ecological metagenomes</taxon>
    </lineage>
</organism>
<gene>
    <name evidence="2" type="ORF">METZ01_LOCUS245717</name>
</gene>
<feature type="compositionally biased region" description="Basic and acidic residues" evidence="1">
    <location>
        <begin position="9"/>
        <end position="33"/>
    </location>
</feature>
<protein>
    <submittedName>
        <fullName evidence="2">Uncharacterized protein</fullName>
    </submittedName>
</protein>
<reference evidence="2" key="1">
    <citation type="submission" date="2018-05" db="EMBL/GenBank/DDBJ databases">
        <authorList>
            <person name="Lanie J.A."/>
            <person name="Ng W.-L."/>
            <person name="Kazmierczak K.M."/>
            <person name="Andrzejewski T.M."/>
            <person name="Davidsen T.M."/>
            <person name="Wayne K.J."/>
            <person name="Tettelin H."/>
            <person name="Glass J.I."/>
            <person name="Rusch D."/>
            <person name="Podicherti R."/>
            <person name="Tsui H.-C.T."/>
            <person name="Winkler M.E."/>
        </authorList>
    </citation>
    <scope>NUCLEOTIDE SEQUENCE</scope>
</reference>
<accession>A0A382I1W2</accession>
<proteinExistence type="predicted"/>
<feature type="region of interest" description="Disordered" evidence="1">
    <location>
        <begin position="1"/>
        <end position="33"/>
    </location>
</feature>
<sequence length="62" mass="7244">NMWKVFGQTDREKEMEKEHKDSIPEPTMEHKKEDKIDTTVDLGTFGDLSDVNITLDDLFDDD</sequence>